<comment type="similarity">
    <text evidence="2">Belongs to the DegT/DnrJ/EryC1 family.</text>
</comment>
<dbReference type="AlphaFoldDB" id="A0A1U9ZYS2"/>
<reference evidence="4" key="1">
    <citation type="journal article" date="2017" name="Med. Chem. Commun.">
        <title>Nonomuraea sp. ATCC 55076 harbours the largest actinomycete chromosome to date and the kistamicin biosynthetic gene cluster.</title>
        <authorList>
            <person name="Nazari B."/>
            <person name="Forneris C.C."/>
            <person name="Gibson M.I."/>
            <person name="Moon K."/>
            <person name="Schramma K.R."/>
            <person name="Seyedsayamdost M.R."/>
        </authorList>
    </citation>
    <scope>NUCLEOTIDE SEQUENCE [LARGE SCALE GENOMIC DNA]</scope>
    <source>
        <strain evidence="4">ATCC 55076</strain>
    </source>
</reference>
<dbReference type="GO" id="GO:0008483">
    <property type="term" value="F:transaminase activity"/>
    <property type="evidence" value="ECO:0007669"/>
    <property type="project" value="TreeGrafter"/>
</dbReference>
<comment type="cofactor">
    <cofactor evidence="1">
        <name>pyridoxal 5'-phosphate</name>
        <dbReference type="ChEBI" id="CHEBI:597326"/>
    </cofactor>
</comment>
<dbReference type="Gene3D" id="3.40.640.10">
    <property type="entry name" value="Type I PLP-dependent aspartate aminotransferase-like (Major domain)"/>
    <property type="match status" value="1"/>
</dbReference>
<dbReference type="RefSeq" id="WP_080039285.1">
    <property type="nucleotide sequence ID" value="NZ_CP017717.1"/>
</dbReference>
<gene>
    <name evidence="3" type="ORF">BKM31_17990</name>
</gene>
<dbReference type="SUPFAM" id="SSF53383">
    <property type="entry name" value="PLP-dependent transferases"/>
    <property type="match status" value="1"/>
</dbReference>
<proteinExistence type="inferred from homology"/>
<accession>A0A1U9ZYS2</accession>
<sequence length="386" mass="41674">MFTRLEAELASRLGRDCLYVPSNRFGLFIALRHLMTPGQRLLMSPISADEILFLVLAAGLRPVIAPVSAHSGAIDVAAVAALRFDGVMTTNLYGLPDDLVALTGLRAERGVPLIEDAAHALQTTVAGTPVGTHGTTGVFSLSKHAGAAQGGVIAMRSPGDRHALEELRAQWLSPRYAAAELGGLIKTAARNAITGTGLARPAWRLAEVLGSNEPRDGYRIPLRRAVLASRLSGGPYAGMVALEPWIRADNHTYRMPQGSLSERYALRRLRAADAQREGRLRGVLRLAELRTAAPAVHRHLDQPLFRVPLLVRDRDRAVRELRRLGVVTGHIYDPPFDDYAPGLAEPSPAPAAARWWARHVLPVDPLLAERAWAVVAALSSPGEAMP</sequence>
<evidence type="ECO:0000313" key="4">
    <source>
        <dbReference type="Proteomes" id="UP000190797"/>
    </source>
</evidence>
<dbReference type="EMBL" id="CP017717">
    <property type="protein sequence ID" value="AQZ63103.1"/>
    <property type="molecule type" value="Genomic_DNA"/>
</dbReference>
<dbReference type="InterPro" id="IPR000653">
    <property type="entry name" value="DegT/StrS_aminotransferase"/>
</dbReference>
<keyword evidence="4" id="KW-1185">Reference proteome</keyword>
<dbReference type="InterPro" id="IPR015421">
    <property type="entry name" value="PyrdxlP-dep_Trfase_major"/>
</dbReference>
<evidence type="ECO:0000256" key="2">
    <source>
        <dbReference type="RuleBase" id="RU004508"/>
    </source>
</evidence>
<name>A0A1U9ZYS2_9ACTN</name>
<dbReference type="KEGG" id="noa:BKM31_17990"/>
<dbReference type="STRING" id="1909395.BKM31_17990"/>
<dbReference type="Proteomes" id="UP000190797">
    <property type="component" value="Chromosome"/>
</dbReference>
<dbReference type="InterPro" id="IPR015424">
    <property type="entry name" value="PyrdxlP-dep_Trfase"/>
</dbReference>
<organism evidence="3 4">
    <name type="scientific">[Actinomadura] parvosata subsp. kistnae</name>
    <dbReference type="NCBI Taxonomy" id="1909395"/>
    <lineage>
        <taxon>Bacteria</taxon>
        <taxon>Bacillati</taxon>
        <taxon>Actinomycetota</taxon>
        <taxon>Actinomycetes</taxon>
        <taxon>Streptosporangiales</taxon>
        <taxon>Streptosporangiaceae</taxon>
        <taxon>Nonomuraea</taxon>
    </lineage>
</organism>
<keyword evidence="2" id="KW-0663">Pyridoxal phosphate</keyword>
<dbReference type="PANTHER" id="PTHR30244:SF34">
    <property type="entry name" value="DTDP-4-AMINO-4,6-DIDEOXYGALACTOSE TRANSAMINASE"/>
    <property type="match status" value="1"/>
</dbReference>
<dbReference type="PANTHER" id="PTHR30244">
    <property type="entry name" value="TRANSAMINASE"/>
    <property type="match status" value="1"/>
</dbReference>
<protein>
    <recommendedName>
        <fullName evidence="5">DegT/DnrJ/EryC1/StrS aminotransferase</fullName>
    </recommendedName>
</protein>
<evidence type="ECO:0000313" key="3">
    <source>
        <dbReference type="EMBL" id="AQZ63103.1"/>
    </source>
</evidence>
<evidence type="ECO:0000256" key="1">
    <source>
        <dbReference type="ARBA" id="ARBA00001933"/>
    </source>
</evidence>
<dbReference type="GO" id="GO:0030170">
    <property type="term" value="F:pyridoxal phosphate binding"/>
    <property type="evidence" value="ECO:0007669"/>
    <property type="project" value="TreeGrafter"/>
</dbReference>
<dbReference type="GO" id="GO:0000271">
    <property type="term" value="P:polysaccharide biosynthetic process"/>
    <property type="evidence" value="ECO:0007669"/>
    <property type="project" value="TreeGrafter"/>
</dbReference>
<dbReference type="Pfam" id="PF01041">
    <property type="entry name" value="DegT_DnrJ_EryC1"/>
    <property type="match status" value="1"/>
</dbReference>
<evidence type="ECO:0008006" key="5">
    <source>
        <dbReference type="Google" id="ProtNLM"/>
    </source>
</evidence>